<dbReference type="EMBL" id="JAIWYP010000003">
    <property type="protein sequence ID" value="KAH3855149.1"/>
    <property type="molecule type" value="Genomic_DNA"/>
</dbReference>
<comment type="caution">
    <text evidence="2">The sequence shown here is derived from an EMBL/GenBank/DDBJ whole genome shotgun (WGS) entry which is preliminary data.</text>
</comment>
<keyword evidence="3" id="KW-1185">Reference proteome</keyword>
<sequence>MYIAVGMPKSQSRTSAEHQARTGQNLPITATHIAVLNSDNALGQPTQTESSTQPVPISTDNTSEVTAPPAAFLPRLFVGPVVKCRSLHGIQIMICALTDTKFHVDSALVIPVGHFVVLFSFCSMIPQQT</sequence>
<name>A0A9D4R4Z6_DREPO</name>
<dbReference type="AlphaFoldDB" id="A0A9D4R4Z6"/>
<feature type="region of interest" description="Disordered" evidence="1">
    <location>
        <begin position="39"/>
        <end position="63"/>
    </location>
</feature>
<protein>
    <submittedName>
        <fullName evidence="2">Uncharacterized protein</fullName>
    </submittedName>
</protein>
<evidence type="ECO:0000256" key="1">
    <source>
        <dbReference type="SAM" id="MobiDB-lite"/>
    </source>
</evidence>
<gene>
    <name evidence="2" type="ORF">DPMN_097710</name>
</gene>
<proteinExistence type="predicted"/>
<accession>A0A9D4R4Z6</accession>
<reference evidence="2" key="2">
    <citation type="submission" date="2020-11" db="EMBL/GenBank/DDBJ databases">
        <authorList>
            <person name="McCartney M.A."/>
            <person name="Auch B."/>
            <person name="Kono T."/>
            <person name="Mallez S."/>
            <person name="Becker A."/>
            <person name="Gohl D.M."/>
            <person name="Silverstein K.A.T."/>
            <person name="Koren S."/>
            <person name="Bechman K.B."/>
            <person name="Herman A."/>
            <person name="Abrahante J.E."/>
            <person name="Garbe J."/>
        </authorList>
    </citation>
    <scope>NUCLEOTIDE SEQUENCE</scope>
    <source>
        <strain evidence="2">Duluth1</strain>
        <tissue evidence="2">Whole animal</tissue>
    </source>
</reference>
<reference evidence="2" key="1">
    <citation type="journal article" date="2019" name="bioRxiv">
        <title>The Genome of the Zebra Mussel, Dreissena polymorpha: A Resource for Invasive Species Research.</title>
        <authorList>
            <person name="McCartney M.A."/>
            <person name="Auch B."/>
            <person name="Kono T."/>
            <person name="Mallez S."/>
            <person name="Zhang Y."/>
            <person name="Obille A."/>
            <person name="Becker A."/>
            <person name="Abrahante J.E."/>
            <person name="Garbe J."/>
            <person name="Badalamenti J.P."/>
            <person name="Herman A."/>
            <person name="Mangelson H."/>
            <person name="Liachko I."/>
            <person name="Sullivan S."/>
            <person name="Sone E.D."/>
            <person name="Koren S."/>
            <person name="Silverstein K.A.T."/>
            <person name="Beckman K.B."/>
            <person name="Gohl D.M."/>
        </authorList>
    </citation>
    <scope>NUCLEOTIDE SEQUENCE</scope>
    <source>
        <strain evidence="2">Duluth1</strain>
        <tissue evidence="2">Whole animal</tissue>
    </source>
</reference>
<dbReference type="Proteomes" id="UP000828390">
    <property type="component" value="Unassembled WGS sequence"/>
</dbReference>
<evidence type="ECO:0000313" key="3">
    <source>
        <dbReference type="Proteomes" id="UP000828390"/>
    </source>
</evidence>
<evidence type="ECO:0000313" key="2">
    <source>
        <dbReference type="EMBL" id="KAH3855149.1"/>
    </source>
</evidence>
<feature type="region of interest" description="Disordered" evidence="1">
    <location>
        <begin position="1"/>
        <end position="22"/>
    </location>
</feature>
<organism evidence="2 3">
    <name type="scientific">Dreissena polymorpha</name>
    <name type="common">Zebra mussel</name>
    <name type="synonym">Mytilus polymorpha</name>
    <dbReference type="NCBI Taxonomy" id="45954"/>
    <lineage>
        <taxon>Eukaryota</taxon>
        <taxon>Metazoa</taxon>
        <taxon>Spiralia</taxon>
        <taxon>Lophotrochozoa</taxon>
        <taxon>Mollusca</taxon>
        <taxon>Bivalvia</taxon>
        <taxon>Autobranchia</taxon>
        <taxon>Heteroconchia</taxon>
        <taxon>Euheterodonta</taxon>
        <taxon>Imparidentia</taxon>
        <taxon>Neoheterodontei</taxon>
        <taxon>Myida</taxon>
        <taxon>Dreissenoidea</taxon>
        <taxon>Dreissenidae</taxon>
        <taxon>Dreissena</taxon>
    </lineage>
</organism>